<dbReference type="Proteomes" id="UP000002640">
    <property type="component" value="Unassembled WGS sequence"/>
</dbReference>
<dbReference type="GeneID" id="20657439"/>
<proteinExistence type="predicted"/>
<feature type="repeat" description="ANK" evidence="3">
    <location>
        <begin position="5"/>
        <end position="37"/>
    </location>
</feature>
<dbReference type="OMA" id="CNANIEH"/>
<dbReference type="PROSITE" id="PS50088">
    <property type="entry name" value="ANK_REPEAT"/>
    <property type="match status" value="2"/>
</dbReference>
<dbReference type="SMR" id="G4Z8J2"/>
<reference evidence="4 5" key="1">
    <citation type="journal article" date="2006" name="Science">
        <title>Phytophthora genome sequences uncover evolutionary origins and mechanisms of pathogenesis.</title>
        <authorList>
            <person name="Tyler B.M."/>
            <person name="Tripathy S."/>
            <person name="Zhang X."/>
            <person name="Dehal P."/>
            <person name="Jiang R.H."/>
            <person name="Aerts A."/>
            <person name="Arredondo F.D."/>
            <person name="Baxter L."/>
            <person name="Bensasson D."/>
            <person name="Beynon J.L."/>
            <person name="Chapman J."/>
            <person name="Damasceno C.M."/>
            <person name="Dorrance A.E."/>
            <person name="Dou D."/>
            <person name="Dickerman A.W."/>
            <person name="Dubchak I.L."/>
            <person name="Garbelotto M."/>
            <person name="Gijzen M."/>
            <person name="Gordon S.G."/>
            <person name="Govers F."/>
            <person name="Grunwald N.J."/>
            <person name="Huang W."/>
            <person name="Ivors K.L."/>
            <person name="Jones R.W."/>
            <person name="Kamoun S."/>
            <person name="Krampis K."/>
            <person name="Lamour K.H."/>
            <person name="Lee M.K."/>
            <person name="McDonald W.H."/>
            <person name="Medina M."/>
            <person name="Meijer H.J."/>
            <person name="Nordberg E.K."/>
            <person name="Maclean D.J."/>
            <person name="Ospina-Giraldo M.D."/>
            <person name="Morris P.F."/>
            <person name="Phuntumart V."/>
            <person name="Putnam N.H."/>
            <person name="Rash S."/>
            <person name="Rose J.K."/>
            <person name="Sakihama Y."/>
            <person name="Salamov A.A."/>
            <person name="Savidor A."/>
            <person name="Scheuring C.F."/>
            <person name="Smith B.M."/>
            <person name="Sobral B.W."/>
            <person name="Terry A."/>
            <person name="Torto-Alalibo T.A."/>
            <person name="Win J."/>
            <person name="Xu Z."/>
            <person name="Zhang H."/>
            <person name="Grigoriev I.V."/>
            <person name="Rokhsar D.S."/>
            <person name="Boore J.L."/>
        </authorList>
    </citation>
    <scope>NUCLEOTIDE SEQUENCE [LARGE SCALE GENOMIC DNA]</scope>
    <source>
        <strain evidence="4 5">P6497</strain>
    </source>
</reference>
<evidence type="ECO:0000256" key="2">
    <source>
        <dbReference type="ARBA" id="ARBA00023043"/>
    </source>
</evidence>
<feature type="repeat" description="ANK" evidence="3">
    <location>
        <begin position="38"/>
        <end position="63"/>
    </location>
</feature>
<dbReference type="RefSeq" id="XP_009525260.1">
    <property type="nucleotide sequence ID" value="XM_009526965.1"/>
</dbReference>
<dbReference type="PANTHER" id="PTHR24171:SF8">
    <property type="entry name" value="BRCA1-ASSOCIATED RING DOMAIN PROTEIN 1"/>
    <property type="match status" value="1"/>
</dbReference>
<dbReference type="GO" id="GO:0085020">
    <property type="term" value="P:protein K6-linked ubiquitination"/>
    <property type="evidence" value="ECO:0007669"/>
    <property type="project" value="TreeGrafter"/>
</dbReference>
<dbReference type="KEGG" id="psoj:PHYSODRAFT_497418"/>
<evidence type="ECO:0000256" key="3">
    <source>
        <dbReference type="PROSITE-ProRule" id="PRU00023"/>
    </source>
</evidence>
<evidence type="ECO:0000256" key="1">
    <source>
        <dbReference type="ARBA" id="ARBA00022737"/>
    </source>
</evidence>
<keyword evidence="1" id="KW-0677">Repeat</keyword>
<name>G4Z8J2_PHYSP</name>
<dbReference type="InterPro" id="IPR002110">
    <property type="entry name" value="Ankyrin_rpt"/>
</dbReference>
<organism evidence="4 5">
    <name type="scientific">Phytophthora sojae (strain P6497)</name>
    <name type="common">Soybean stem and root rot agent</name>
    <name type="synonym">Phytophthora megasperma f. sp. glycines</name>
    <dbReference type="NCBI Taxonomy" id="1094619"/>
    <lineage>
        <taxon>Eukaryota</taxon>
        <taxon>Sar</taxon>
        <taxon>Stramenopiles</taxon>
        <taxon>Oomycota</taxon>
        <taxon>Peronosporomycetes</taxon>
        <taxon>Peronosporales</taxon>
        <taxon>Peronosporaceae</taxon>
        <taxon>Phytophthora</taxon>
    </lineage>
</organism>
<evidence type="ECO:0000313" key="5">
    <source>
        <dbReference type="Proteomes" id="UP000002640"/>
    </source>
</evidence>
<keyword evidence="5" id="KW-1185">Reference proteome</keyword>
<gene>
    <name evidence="4" type="ORF">PHYSODRAFT_497418</name>
</gene>
<dbReference type="GO" id="GO:0004842">
    <property type="term" value="F:ubiquitin-protein transferase activity"/>
    <property type="evidence" value="ECO:0007669"/>
    <property type="project" value="TreeGrafter"/>
</dbReference>
<feature type="non-terminal residue" evidence="4">
    <location>
        <position position="63"/>
    </location>
</feature>
<dbReference type="STRING" id="1094619.G4Z8J2"/>
<sequence length="63" mass="6957">MQRPNNCTALYIACEHGHAEVAELLVTHGADIELPDERGWTPLMAAAWKDHVDVVQLLLQHGA</sequence>
<evidence type="ECO:0000313" key="4">
    <source>
        <dbReference type="EMBL" id="EGZ22543.1"/>
    </source>
</evidence>
<dbReference type="EMBL" id="JH159153">
    <property type="protein sequence ID" value="EGZ22543.1"/>
    <property type="molecule type" value="Genomic_DNA"/>
</dbReference>
<dbReference type="Pfam" id="PF12796">
    <property type="entry name" value="Ank_2"/>
    <property type="match status" value="1"/>
</dbReference>
<dbReference type="PROSITE" id="PS50297">
    <property type="entry name" value="ANK_REP_REGION"/>
    <property type="match status" value="2"/>
</dbReference>
<keyword evidence="2 3" id="KW-0040">ANK repeat</keyword>
<dbReference type="InterPro" id="IPR036770">
    <property type="entry name" value="Ankyrin_rpt-contain_sf"/>
</dbReference>
<dbReference type="PRINTS" id="PR01415">
    <property type="entry name" value="ANKYRIN"/>
</dbReference>
<dbReference type="Gene3D" id="1.25.40.20">
    <property type="entry name" value="Ankyrin repeat-containing domain"/>
    <property type="match status" value="1"/>
</dbReference>
<dbReference type="SUPFAM" id="SSF48403">
    <property type="entry name" value="Ankyrin repeat"/>
    <property type="match status" value="1"/>
</dbReference>
<dbReference type="AlphaFoldDB" id="G4Z8J2"/>
<dbReference type="SMART" id="SM00248">
    <property type="entry name" value="ANK"/>
    <property type="match status" value="2"/>
</dbReference>
<dbReference type="PANTHER" id="PTHR24171">
    <property type="entry name" value="ANKYRIN REPEAT DOMAIN-CONTAINING PROTEIN 39-RELATED"/>
    <property type="match status" value="1"/>
</dbReference>
<accession>G4Z8J2</accession>
<dbReference type="InParanoid" id="G4Z8J2"/>
<protein>
    <submittedName>
        <fullName evidence="4">Uncharacterized protein</fullName>
    </submittedName>
</protein>